<sequence>MEYKIGDVYKNEAFPNRISTIIDISPNVDYDGGLSCFVMDNTNGEIAFSVEYEMQLKEWCEKIDAQLPKYEGLSKEELRRLAKYQIGKTYLHTESPDLRYTIVSISPVKDAQNQLSYFCEVKDNSGDIWYDVHSETDMDRVLKEI</sequence>
<gene>
    <name evidence="1" type="ORF">FDZ14_29140</name>
</gene>
<evidence type="ECO:0000313" key="2">
    <source>
        <dbReference type="Proteomes" id="UP000501076"/>
    </source>
</evidence>
<proteinExistence type="predicted"/>
<keyword evidence="1" id="KW-0614">Plasmid</keyword>
<dbReference type="AlphaFoldDB" id="A0A6M6E3E7"/>
<protein>
    <submittedName>
        <fullName evidence="1">Uncharacterized protein</fullName>
    </submittedName>
</protein>
<reference evidence="1 2" key="1">
    <citation type="submission" date="2019-10" db="EMBL/GenBank/DDBJ databases">
        <title>Complete genome sequences for adaption low water activity.</title>
        <authorList>
            <person name="Zhao L."/>
            <person name="Zhong J."/>
        </authorList>
    </citation>
    <scope>NUCLEOTIDE SEQUENCE [LARGE SCALE GENOMIC DNA]</scope>
    <source>
        <strain evidence="1 2">FDU301</strain>
        <plasmid evidence="2">pfdu301a</plasmid>
    </source>
</reference>
<accession>A0A6M6E3E7</accession>
<dbReference type="RefSeq" id="WP_171778146.1">
    <property type="nucleotide sequence ID" value="NZ_CP045273.1"/>
</dbReference>
<geneLocation type="plasmid" evidence="2">
    <name>pfdu301a</name>
</geneLocation>
<organism evidence="1 2">
    <name type="scientific">Priestia megaterium</name>
    <name type="common">Bacillus megaterium</name>
    <dbReference type="NCBI Taxonomy" id="1404"/>
    <lineage>
        <taxon>Bacteria</taxon>
        <taxon>Bacillati</taxon>
        <taxon>Bacillota</taxon>
        <taxon>Bacilli</taxon>
        <taxon>Bacillales</taxon>
        <taxon>Bacillaceae</taxon>
        <taxon>Priestia</taxon>
    </lineage>
</organism>
<dbReference type="EMBL" id="CP045273">
    <property type="protein sequence ID" value="QJX80164.1"/>
    <property type="molecule type" value="Genomic_DNA"/>
</dbReference>
<evidence type="ECO:0000313" key="1">
    <source>
        <dbReference type="EMBL" id="QJX80164.1"/>
    </source>
</evidence>
<name>A0A6M6E3E7_PRIMG</name>
<dbReference type="Proteomes" id="UP000501076">
    <property type="component" value="Plasmid pFDU301A"/>
</dbReference>